<evidence type="ECO:0000256" key="1">
    <source>
        <dbReference type="SAM" id="Phobius"/>
    </source>
</evidence>
<gene>
    <name evidence="2" type="ORF">KS407_17425</name>
</gene>
<comment type="caution">
    <text evidence="2">The sequence shown here is derived from an EMBL/GenBank/DDBJ whole genome shotgun (WGS) entry which is preliminary data.</text>
</comment>
<name>A0ABS6JY96_9BACI</name>
<organism evidence="2 3">
    <name type="scientific">Evansella alkalicola</name>
    <dbReference type="NCBI Taxonomy" id="745819"/>
    <lineage>
        <taxon>Bacteria</taxon>
        <taxon>Bacillati</taxon>
        <taxon>Bacillota</taxon>
        <taxon>Bacilli</taxon>
        <taxon>Bacillales</taxon>
        <taxon>Bacillaceae</taxon>
        <taxon>Evansella</taxon>
    </lineage>
</organism>
<evidence type="ECO:0000313" key="2">
    <source>
        <dbReference type="EMBL" id="MBU9723202.1"/>
    </source>
</evidence>
<accession>A0ABS6JY96</accession>
<keyword evidence="1" id="KW-0472">Membrane</keyword>
<dbReference type="RefSeq" id="WP_088076739.1">
    <property type="nucleotide sequence ID" value="NZ_JAHQCR010000072.1"/>
</dbReference>
<keyword evidence="3" id="KW-1185">Reference proteome</keyword>
<protein>
    <submittedName>
        <fullName evidence="2">Uncharacterized protein</fullName>
    </submittedName>
</protein>
<feature type="transmembrane region" description="Helical" evidence="1">
    <location>
        <begin position="105"/>
        <end position="129"/>
    </location>
</feature>
<dbReference type="Proteomes" id="UP000790580">
    <property type="component" value="Unassembled WGS sequence"/>
</dbReference>
<dbReference type="EMBL" id="JAHQCR010000072">
    <property type="protein sequence ID" value="MBU9723202.1"/>
    <property type="molecule type" value="Genomic_DNA"/>
</dbReference>
<keyword evidence="1" id="KW-0812">Transmembrane</keyword>
<keyword evidence="1" id="KW-1133">Transmembrane helix</keyword>
<feature type="transmembrane region" description="Helical" evidence="1">
    <location>
        <begin position="38"/>
        <end position="59"/>
    </location>
</feature>
<reference evidence="2 3" key="1">
    <citation type="submission" date="2021-06" db="EMBL/GenBank/DDBJ databases">
        <title>Bacillus sp. RD4P76, an endophyte from a halophyte.</title>
        <authorList>
            <person name="Sun J.-Q."/>
        </authorList>
    </citation>
    <scope>NUCLEOTIDE SEQUENCE [LARGE SCALE GENOMIC DNA]</scope>
    <source>
        <strain evidence="2 3">JCM 17098</strain>
    </source>
</reference>
<feature type="transmembrane region" description="Helical" evidence="1">
    <location>
        <begin position="12"/>
        <end position="32"/>
    </location>
</feature>
<sequence length="247" mass="28019">MGQFRFFTSISFALFHVVALITLIILFNLIGVDFSGTYFWTSVLAIIIAIALTIGIVMMQMKERKVGSQAKYPVMMNTSTTIILYDLVVLGLVVIGSLLSTTVYVSFHIIALIFFFFGLTVVGGFSQFVNKRDRSVGRQVDRLKQLQVHIQYVKMELQGFEGEAGVKVLMNKLNSLEEDVRYSDPISHEAVLAVEDSIEEMFLDLKERVRGIISEGIEAEAIEELTKNVDRIRHTINFRNQELRLIK</sequence>
<feature type="transmembrane region" description="Helical" evidence="1">
    <location>
        <begin position="80"/>
        <end position="99"/>
    </location>
</feature>
<evidence type="ECO:0000313" key="3">
    <source>
        <dbReference type="Proteomes" id="UP000790580"/>
    </source>
</evidence>
<proteinExistence type="predicted"/>